<dbReference type="Proteomes" id="UP001214441">
    <property type="component" value="Unassembled WGS sequence"/>
</dbReference>
<evidence type="ECO:0000313" key="2">
    <source>
        <dbReference type="Proteomes" id="UP001214441"/>
    </source>
</evidence>
<evidence type="ECO:0000313" key="1">
    <source>
        <dbReference type="EMBL" id="MDJ1138577.1"/>
    </source>
</evidence>
<dbReference type="EMBL" id="JANCPR020000106">
    <property type="protein sequence ID" value="MDJ1138577.1"/>
    <property type="molecule type" value="Genomic_DNA"/>
</dbReference>
<name>A0ABT7AB58_9ACTN</name>
<organism evidence="1 2">
    <name type="scientific">Streptomyces iconiensis</name>
    <dbReference type="NCBI Taxonomy" id="1384038"/>
    <lineage>
        <taxon>Bacteria</taxon>
        <taxon>Bacillati</taxon>
        <taxon>Actinomycetota</taxon>
        <taxon>Actinomycetes</taxon>
        <taxon>Kitasatosporales</taxon>
        <taxon>Streptomycetaceae</taxon>
        <taxon>Streptomyces</taxon>
    </lineage>
</organism>
<sequence>MTETDSGRCPAAHPQDPSGCWGPVAVTVVDSSGDGAKGCEHHAARMLASLNEARVHPLPDAPNGAALRTFKAAGALPPYAWLQPAALDHRR</sequence>
<protein>
    <submittedName>
        <fullName evidence="1">Uncharacterized protein</fullName>
    </submittedName>
</protein>
<proteinExistence type="predicted"/>
<comment type="caution">
    <text evidence="1">The sequence shown here is derived from an EMBL/GenBank/DDBJ whole genome shotgun (WGS) entry which is preliminary data.</text>
</comment>
<accession>A0ABT7AB58</accession>
<gene>
    <name evidence="1" type="ORF">NMN56_042805</name>
</gene>
<reference evidence="1 2" key="1">
    <citation type="submission" date="2023-05" db="EMBL/GenBank/DDBJ databases">
        <title>Streptantibioticus silvisoli sp. nov., acidotolerant actinomycetes 1 from pine litter.</title>
        <authorList>
            <person name="Swiecimska M."/>
            <person name="Golinska P."/>
            <person name="Sangal V."/>
            <person name="Wachnowicz B."/>
            <person name="Goodfellow M."/>
        </authorList>
    </citation>
    <scope>NUCLEOTIDE SEQUENCE [LARGE SCALE GENOMIC DNA]</scope>
    <source>
        <strain evidence="1 2">DSM 42109</strain>
    </source>
</reference>
<dbReference type="RefSeq" id="WP_274040376.1">
    <property type="nucleotide sequence ID" value="NZ_JANCPR020000106.1"/>
</dbReference>
<keyword evidence="2" id="KW-1185">Reference proteome</keyword>